<dbReference type="PROSITE" id="PS00503">
    <property type="entry name" value="PECTINESTERASE_2"/>
    <property type="match status" value="1"/>
</dbReference>
<keyword evidence="9" id="KW-0961">Cell wall biogenesis/degradation</keyword>
<evidence type="ECO:0000313" key="11">
    <source>
        <dbReference type="EMBL" id="CAL0312322.1"/>
    </source>
</evidence>
<feature type="signal peptide" evidence="9">
    <location>
        <begin position="1"/>
        <end position="31"/>
    </location>
</feature>
<dbReference type="FunFam" id="2.160.20.10:FF:000001">
    <property type="entry name" value="Pectinesterase"/>
    <property type="match status" value="1"/>
</dbReference>
<dbReference type="GO" id="GO:0042545">
    <property type="term" value="P:cell wall modification"/>
    <property type="evidence" value="ECO:0007669"/>
    <property type="project" value="UniProtKB-UniRule"/>
</dbReference>
<evidence type="ECO:0000256" key="9">
    <source>
        <dbReference type="RuleBase" id="RU000589"/>
    </source>
</evidence>
<dbReference type="AlphaFoldDB" id="A0AAV1WT63"/>
<evidence type="ECO:0000256" key="4">
    <source>
        <dbReference type="ARBA" id="ARBA00007786"/>
    </source>
</evidence>
<dbReference type="SMART" id="SM00856">
    <property type="entry name" value="PMEI"/>
    <property type="match status" value="1"/>
</dbReference>
<dbReference type="Gene3D" id="1.20.140.40">
    <property type="entry name" value="Invertase/pectin methylesterase inhibitor family protein"/>
    <property type="match status" value="1"/>
</dbReference>
<keyword evidence="5 9" id="KW-0134">Cell wall</keyword>
<dbReference type="Pfam" id="PF01095">
    <property type="entry name" value="Pectinesterase"/>
    <property type="match status" value="1"/>
</dbReference>
<evidence type="ECO:0000256" key="2">
    <source>
        <dbReference type="ARBA" id="ARBA00005184"/>
    </source>
</evidence>
<dbReference type="CDD" id="cd15798">
    <property type="entry name" value="PMEI-like_3"/>
    <property type="match status" value="1"/>
</dbReference>
<proteinExistence type="inferred from homology"/>
<evidence type="ECO:0000256" key="8">
    <source>
        <dbReference type="PROSITE-ProRule" id="PRU10040"/>
    </source>
</evidence>
<comment type="caution">
    <text evidence="11">The sequence shown here is derived from an EMBL/GenBank/DDBJ whole genome shotgun (WGS) entry which is preliminary data.</text>
</comment>
<keyword evidence="12" id="KW-1185">Reference proteome</keyword>
<evidence type="ECO:0000256" key="1">
    <source>
        <dbReference type="ARBA" id="ARBA00004191"/>
    </source>
</evidence>
<keyword evidence="9" id="KW-0732">Signal</keyword>
<evidence type="ECO:0000256" key="5">
    <source>
        <dbReference type="ARBA" id="ARBA00022512"/>
    </source>
</evidence>
<comment type="pathway">
    <text evidence="2 9">Glycan metabolism; pectin degradation; 2-dehydro-3-deoxy-D-gluconate from pectin: step 1/5.</text>
</comment>
<dbReference type="GO" id="GO:0030599">
    <property type="term" value="F:pectinesterase activity"/>
    <property type="evidence" value="ECO:0007669"/>
    <property type="project" value="UniProtKB-UniRule"/>
</dbReference>
<organism evidence="11 12">
    <name type="scientific">Lupinus luteus</name>
    <name type="common">European yellow lupine</name>
    <dbReference type="NCBI Taxonomy" id="3873"/>
    <lineage>
        <taxon>Eukaryota</taxon>
        <taxon>Viridiplantae</taxon>
        <taxon>Streptophyta</taxon>
        <taxon>Embryophyta</taxon>
        <taxon>Tracheophyta</taxon>
        <taxon>Spermatophyta</taxon>
        <taxon>Magnoliopsida</taxon>
        <taxon>eudicotyledons</taxon>
        <taxon>Gunneridae</taxon>
        <taxon>Pentapetalae</taxon>
        <taxon>rosids</taxon>
        <taxon>fabids</taxon>
        <taxon>Fabales</taxon>
        <taxon>Fabaceae</taxon>
        <taxon>Papilionoideae</taxon>
        <taxon>50 kb inversion clade</taxon>
        <taxon>genistoids sensu lato</taxon>
        <taxon>core genistoids</taxon>
        <taxon>Genisteae</taxon>
        <taxon>Lupinus</taxon>
    </lineage>
</organism>
<name>A0AAV1WT63_LUPLU</name>
<comment type="similarity">
    <text evidence="3">In the N-terminal section; belongs to the PMEI family.</text>
</comment>
<evidence type="ECO:0000256" key="3">
    <source>
        <dbReference type="ARBA" id="ARBA00006027"/>
    </source>
</evidence>
<dbReference type="NCBIfam" id="TIGR01614">
    <property type="entry name" value="PME_inhib"/>
    <property type="match status" value="1"/>
</dbReference>
<dbReference type="EMBL" id="CAXHTB010000009">
    <property type="protein sequence ID" value="CAL0312322.1"/>
    <property type="molecule type" value="Genomic_DNA"/>
</dbReference>
<accession>A0AAV1WT63</accession>
<keyword evidence="9" id="KW-0964">Secreted</keyword>
<feature type="chain" id="PRO_5043091742" description="Pectinesterase" evidence="9">
    <location>
        <begin position="32"/>
        <end position="537"/>
    </location>
</feature>
<dbReference type="InterPro" id="IPR011050">
    <property type="entry name" value="Pectin_lyase_fold/virulence"/>
</dbReference>
<gene>
    <name evidence="11" type="ORF">LLUT_LOCUS13382</name>
</gene>
<dbReference type="PROSITE" id="PS00800">
    <property type="entry name" value="PECTINESTERASE_1"/>
    <property type="match status" value="1"/>
</dbReference>
<dbReference type="Pfam" id="PF04043">
    <property type="entry name" value="PMEI"/>
    <property type="match status" value="1"/>
</dbReference>
<dbReference type="PANTHER" id="PTHR31707">
    <property type="entry name" value="PECTINESTERASE"/>
    <property type="match status" value="1"/>
</dbReference>
<reference evidence="11 12" key="1">
    <citation type="submission" date="2024-03" db="EMBL/GenBank/DDBJ databases">
        <authorList>
            <person name="Martinez-Hernandez J."/>
        </authorList>
    </citation>
    <scope>NUCLEOTIDE SEQUENCE [LARGE SCALE GENOMIC DNA]</scope>
</reference>
<sequence length="537" mass="59711">MASYTSLEFSIIGKIFLELLFLSLVLPIASSIRTTSSNNNIDWWCNQTPHPESCKYYISQTTYHEIKQKSLFRVILVQLALKQVLIMQSETRDFEKNLMSKMHKALHDDCLELYDNSIFHLNSTIKCMHNKRSCSPFDAQTWLSTAHTNIQTCPTAASELNAVDFKVSELSNNVTEIISNSLAINMDFLKQNENIPPIAEGGTEVFPSWVSSSDRELLTSSSSSIKADLVVAKDGSGQFDNIQAAIDKAASIKSNKRFIIHVKEGTYVENIKVDLKNEKIMLIGDGTTQTIITGSKNAQDGFSIYDSPTAVIDAPYFIASLITFENTAGPTKMQAVALRSASDFSVFYRCSFVAYQDTLYIQAQRQFFTECNIYGTVDFIFGDAAAVIQNSNIYARKPLQGQSNMITAQGRDQPNKNTGISIQNCKIRAAPDLEPLVGQVKTFLGRPWKQYARVAVINTFVDTLVDPLGWSPWNNSNFALDTLYYGEYQNSGPASSTSNRVKWPTFHVLNSSSEVFPFTIDGLLSNGNTNVPISTGL</sequence>
<evidence type="ECO:0000313" key="12">
    <source>
        <dbReference type="Proteomes" id="UP001497480"/>
    </source>
</evidence>
<dbReference type="InterPro" id="IPR006501">
    <property type="entry name" value="Pectinesterase_inhib_dom"/>
</dbReference>
<dbReference type="EC" id="3.1.1.11" evidence="9"/>
<dbReference type="GO" id="GO:0045490">
    <property type="term" value="P:pectin catabolic process"/>
    <property type="evidence" value="ECO:0007669"/>
    <property type="project" value="UniProtKB-UniRule"/>
</dbReference>
<comment type="subcellular location">
    <subcellularLocation>
        <location evidence="1 9">Secreted</location>
        <location evidence="1 9">Cell wall</location>
    </subcellularLocation>
</comment>
<dbReference type="InterPro" id="IPR033131">
    <property type="entry name" value="Pectinesterase_Asp_AS"/>
</dbReference>
<dbReference type="Proteomes" id="UP001497480">
    <property type="component" value="Unassembled WGS sequence"/>
</dbReference>
<evidence type="ECO:0000256" key="6">
    <source>
        <dbReference type="ARBA" id="ARBA00022801"/>
    </source>
</evidence>
<comment type="similarity">
    <text evidence="4">In the C-terminal section; belongs to the pectinesterase family.</text>
</comment>
<dbReference type="SUPFAM" id="SSF51126">
    <property type="entry name" value="Pectin lyase-like"/>
    <property type="match status" value="1"/>
</dbReference>
<evidence type="ECO:0000256" key="7">
    <source>
        <dbReference type="ARBA" id="ARBA00023085"/>
    </source>
</evidence>
<dbReference type="InterPro" id="IPR000070">
    <property type="entry name" value="Pectinesterase_cat"/>
</dbReference>
<comment type="function">
    <text evidence="9">Acts in the modification of cell walls via demethylesterification of cell wall pectin.</text>
</comment>
<keyword evidence="7 9" id="KW-0063">Aspartyl esterase</keyword>
<dbReference type="InterPro" id="IPR012334">
    <property type="entry name" value="Pectin_lyas_fold"/>
</dbReference>
<dbReference type="SUPFAM" id="SSF101148">
    <property type="entry name" value="Plant invertase/pectin methylesterase inhibitor"/>
    <property type="match status" value="1"/>
</dbReference>
<evidence type="ECO:0000259" key="10">
    <source>
        <dbReference type="SMART" id="SM00856"/>
    </source>
</evidence>
<dbReference type="InterPro" id="IPR018040">
    <property type="entry name" value="Pectinesterase_Tyr_AS"/>
</dbReference>
<protein>
    <recommendedName>
        <fullName evidence="9">Pectinesterase</fullName>
        <ecNumber evidence="9">3.1.1.11</ecNumber>
    </recommendedName>
</protein>
<keyword evidence="6 9" id="KW-0378">Hydrolase</keyword>
<feature type="domain" description="Pectinesterase inhibitor" evidence="10">
    <location>
        <begin position="36"/>
        <end position="184"/>
    </location>
</feature>
<dbReference type="GO" id="GO:0004857">
    <property type="term" value="F:enzyme inhibitor activity"/>
    <property type="evidence" value="ECO:0007669"/>
    <property type="project" value="InterPro"/>
</dbReference>
<dbReference type="Gene3D" id="2.160.20.10">
    <property type="entry name" value="Single-stranded right-handed beta-helix, Pectin lyase-like"/>
    <property type="match status" value="1"/>
</dbReference>
<dbReference type="InterPro" id="IPR035513">
    <property type="entry name" value="Invertase/methylesterase_inhib"/>
</dbReference>
<comment type="catalytic activity">
    <reaction evidence="9">
        <text>[(1-&gt;4)-alpha-D-galacturonosyl methyl ester](n) + n H2O = [(1-&gt;4)-alpha-D-galacturonosyl](n) + n methanol + n H(+)</text>
        <dbReference type="Rhea" id="RHEA:22380"/>
        <dbReference type="Rhea" id="RHEA-COMP:14570"/>
        <dbReference type="Rhea" id="RHEA-COMP:14573"/>
        <dbReference type="ChEBI" id="CHEBI:15377"/>
        <dbReference type="ChEBI" id="CHEBI:15378"/>
        <dbReference type="ChEBI" id="CHEBI:17790"/>
        <dbReference type="ChEBI" id="CHEBI:140522"/>
        <dbReference type="ChEBI" id="CHEBI:140523"/>
        <dbReference type="EC" id="3.1.1.11"/>
    </reaction>
</comment>
<feature type="active site" evidence="8">
    <location>
        <position position="378"/>
    </location>
</feature>